<organism evidence="2">
    <name type="scientific">Ackermannviridae sp</name>
    <dbReference type="NCBI Taxonomy" id="2831612"/>
    <lineage>
        <taxon>Viruses</taxon>
        <taxon>Duplodnaviria</taxon>
        <taxon>Heunggongvirae</taxon>
        <taxon>Uroviricota</taxon>
        <taxon>Caudoviricetes</taxon>
        <taxon>Pantevenvirales</taxon>
        <taxon>Ackermannviridae</taxon>
    </lineage>
</organism>
<accession>A0A8S5VJY5</accession>
<name>A0A8S5VJY5_9CAUD</name>
<keyword evidence="1" id="KW-0472">Membrane</keyword>
<protein>
    <submittedName>
        <fullName evidence="2">Uncharacterized protein</fullName>
    </submittedName>
</protein>
<sequence>MLVLCVIVAYLLKMPFWWAVLLLCCGFWEDNIILAFANREK</sequence>
<keyword evidence="1" id="KW-0812">Transmembrane</keyword>
<proteinExistence type="predicted"/>
<evidence type="ECO:0000256" key="1">
    <source>
        <dbReference type="SAM" id="Phobius"/>
    </source>
</evidence>
<keyword evidence="1" id="KW-1133">Transmembrane helix</keyword>
<reference evidence="2" key="1">
    <citation type="journal article" date="2021" name="Proc. Natl. Acad. Sci. U.S.A.">
        <title>A Catalog of Tens of Thousands of Viruses from Human Metagenomes Reveals Hidden Associations with Chronic Diseases.</title>
        <authorList>
            <person name="Tisza M.J."/>
            <person name="Buck C.B."/>
        </authorList>
    </citation>
    <scope>NUCLEOTIDE SEQUENCE</scope>
    <source>
        <strain evidence="2">CtbGU10</strain>
    </source>
</reference>
<dbReference type="EMBL" id="BK035255">
    <property type="protein sequence ID" value="DAG89286.1"/>
    <property type="molecule type" value="Genomic_DNA"/>
</dbReference>
<feature type="transmembrane region" description="Helical" evidence="1">
    <location>
        <begin position="16"/>
        <end position="37"/>
    </location>
</feature>
<evidence type="ECO:0000313" key="2">
    <source>
        <dbReference type="EMBL" id="DAG89286.1"/>
    </source>
</evidence>